<dbReference type="PROSITE" id="PS50931">
    <property type="entry name" value="HTH_LYSR"/>
    <property type="match status" value="1"/>
</dbReference>
<evidence type="ECO:0000259" key="5">
    <source>
        <dbReference type="PROSITE" id="PS50931"/>
    </source>
</evidence>
<dbReference type="Pfam" id="PF03466">
    <property type="entry name" value="LysR_substrate"/>
    <property type="match status" value="1"/>
</dbReference>
<name>A0ABT8EEL7_9BURK</name>
<proteinExistence type="inferred from homology"/>
<evidence type="ECO:0000256" key="4">
    <source>
        <dbReference type="ARBA" id="ARBA00023163"/>
    </source>
</evidence>
<protein>
    <submittedName>
        <fullName evidence="6">LysR family transcriptional regulator</fullName>
    </submittedName>
</protein>
<evidence type="ECO:0000313" key="7">
    <source>
        <dbReference type="Proteomes" id="UP001168613"/>
    </source>
</evidence>
<dbReference type="InterPro" id="IPR000847">
    <property type="entry name" value="LysR_HTH_N"/>
</dbReference>
<dbReference type="RefSeq" id="WP_266124641.1">
    <property type="nucleotide sequence ID" value="NZ_JAJHNU010000001.1"/>
</dbReference>
<dbReference type="InterPro" id="IPR058163">
    <property type="entry name" value="LysR-type_TF_proteobact-type"/>
</dbReference>
<sequence>MHALPPLRAVEIFETLGHSQSLQEAAQRLQITPGAVSQQLKLLEQEVGTSLTYREGKRLRLTAAGTRYHQLCTQAFELLREAQQEMERARNTSMLSISAVPSLLKTWVAPLIFEWQEQHDPLLTLHLKGSHAEPDLEAEHIDFRITYGQTGLRSSNHTELYTDLVVPACSPQLLGSLGSLQHPRDILNYPLLSSDWQPRFTSPPSWREWFEAALVSLDAQPLDSFRIFSLSHMAIDAAVAGQGFVLAQCSMIQQELAQGKLILPFSLALPLPWPYVLSWRSGSFENPSSRQFHRWLLSRGRFQATANQSMLQQAQCRWPLT</sequence>
<dbReference type="Proteomes" id="UP001168613">
    <property type="component" value="Unassembled WGS sequence"/>
</dbReference>
<feature type="domain" description="HTH lysR-type" evidence="5">
    <location>
        <begin position="5"/>
        <end position="62"/>
    </location>
</feature>
<dbReference type="Gene3D" id="1.10.10.10">
    <property type="entry name" value="Winged helix-like DNA-binding domain superfamily/Winged helix DNA-binding domain"/>
    <property type="match status" value="1"/>
</dbReference>
<keyword evidence="2" id="KW-0805">Transcription regulation</keyword>
<comment type="caution">
    <text evidence="6">The sequence shown here is derived from an EMBL/GenBank/DDBJ whole genome shotgun (WGS) entry which is preliminary data.</text>
</comment>
<dbReference type="InterPro" id="IPR036390">
    <property type="entry name" value="WH_DNA-bd_sf"/>
</dbReference>
<dbReference type="InterPro" id="IPR036388">
    <property type="entry name" value="WH-like_DNA-bd_sf"/>
</dbReference>
<gene>
    <name evidence="6" type="ORF">LMS43_00335</name>
</gene>
<dbReference type="Pfam" id="PF00126">
    <property type="entry name" value="HTH_1"/>
    <property type="match status" value="1"/>
</dbReference>
<dbReference type="SUPFAM" id="SSF46785">
    <property type="entry name" value="Winged helix' DNA-binding domain"/>
    <property type="match status" value="1"/>
</dbReference>
<comment type="similarity">
    <text evidence="1">Belongs to the LysR transcriptional regulatory family.</text>
</comment>
<keyword evidence="4" id="KW-0804">Transcription</keyword>
<evidence type="ECO:0000313" key="6">
    <source>
        <dbReference type="EMBL" id="MDN4119726.1"/>
    </source>
</evidence>
<dbReference type="SUPFAM" id="SSF53850">
    <property type="entry name" value="Periplasmic binding protein-like II"/>
    <property type="match status" value="1"/>
</dbReference>
<dbReference type="InterPro" id="IPR005119">
    <property type="entry name" value="LysR_subst-bd"/>
</dbReference>
<accession>A0ABT8EEL7</accession>
<keyword evidence="7" id="KW-1185">Reference proteome</keyword>
<evidence type="ECO:0000256" key="3">
    <source>
        <dbReference type="ARBA" id="ARBA00023125"/>
    </source>
</evidence>
<dbReference type="PANTHER" id="PTHR30537:SF79">
    <property type="entry name" value="TRANSCRIPTIONAL REGULATOR-RELATED"/>
    <property type="match status" value="1"/>
</dbReference>
<organism evidence="6 7">
    <name type="scientific">Alcaligenes endophyticus</name>
    <dbReference type="NCBI Taxonomy" id="1929088"/>
    <lineage>
        <taxon>Bacteria</taxon>
        <taxon>Pseudomonadati</taxon>
        <taxon>Pseudomonadota</taxon>
        <taxon>Betaproteobacteria</taxon>
        <taxon>Burkholderiales</taxon>
        <taxon>Alcaligenaceae</taxon>
        <taxon>Alcaligenes</taxon>
    </lineage>
</organism>
<keyword evidence="3" id="KW-0238">DNA-binding</keyword>
<dbReference type="EMBL" id="JAJHNU010000001">
    <property type="protein sequence ID" value="MDN4119726.1"/>
    <property type="molecule type" value="Genomic_DNA"/>
</dbReference>
<dbReference type="Gene3D" id="3.40.190.10">
    <property type="entry name" value="Periplasmic binding protein-like II"/>
    <property type="match status" value="2"/>
</dbReference>
<evidence type="ECO:0000256" key="1">
    <source>
        <dbReference type="ARBA" id="ARBA00009437"/>
    </source>
</evidence>
<reference evidence="6" key="1">
    <citation type="submission" date="2021-11" db="EMBL/GenBank/DDBJ databases">
        <title>Draft genome sequence of Alcaligenes endophyticus type strain CCUG 75668T.</title>
        <authorList>
            <person name="Salva-Serra F."/>
            <person name="Duran R.E."/>
            <person name="Seeger M."/>
            <person name="Moore E.R.B."/>
            <person name="Jaen-Luchoro D."/>
        </authorList>
    </citation>
    <scope>NUCLEOTIDE SEQUENCE</scope>
    <source>
        <strain evidence="6">CCUG 75668</strain>
    </source>
</reference>
<evidence type="ECO:0000256" key="2">
    <source>
        <dbReference type="ARBA" id="ARBA00023015"/>
    </source>
</evidence>
<dbReference type="PANTHER" id="PTHR30537">
    <property type="entry name" value="HTH-TYPE TRANSCRIPTIONAL REGULATOR"/>
    <property type="match status" value="1"/>
</dbReference>